<dbReference type="PANTHER" id="PTHR13774:SF39">
    <property type="entry name" value="BIOSYNTHESIS PROTEIN, PUTATIVE-RELATED"/>
    <property type="match status" value="1"/>
</dbReference>
<dbReference type="Pfam" id="PF02567">
    <property type="entry name" value="PhzC-PhzF"/>
    <property type="match status" value="1"/>
</dbReference>
<evidence type="ECO:0000313" key="4">
    <source>
        <dbReference type="EMBL" id="AFZ67689.1"/>
    </source>
</evidence>
<accession>L0A2M1</accession>
<feature type="active site" evidence="3">
    <location>
        <position position="49"/>
    </location>
</feature>
<reference evidence="5" key="1">
    <citation type="submission" date="2012-03" db="EMBL/GenBank/DDBJ databases">
        <title>Complete sequence of chromosome of Deinococcus peraridilitoris DSM 19664.</title>
        <authorList>
            <person name="Lucas S."/>
            <person name="Copeland A."/>
            <person name="Lapidus A."/>
            <person name="Glavina del Rio T."/>
            <person name="Dalin E."/>
            <person name="Tice H."/>
            <person name="Bruce D."/>
            <person name="Goodwin L."/>
            <person name="Pitluck S."/>
            <person name="Peters L."/>
            <person name="Mikhailova N."/>
            <person name="Lu M."/>
            <person name="Kyrpides N."/>
            <person name="Mavromatis K."/>
            <person name="Ivanova N."/>
            <person name="Brettin T."/>
            <person name="Detter J.C."/>
            <person name="Han C."/>
            <person name="Larimer F."/>
            <person name="Land M."/>
            <person name="Hauser L."/>
            <person name="Markowitz V."/>
            <person name="Cheng J.-F."/>
            <person name="Hugenholtz P."/>
            <person name="Woyke T."/>
            <person name="Wu D."/>
            <person name="Pukall R."/>
            <person name="Steenblock K."/>
            <person name="Brambilla E."/>
            <person name="Klenk H.-P."/>
            <person name="Eisen J.A."/>
        </authorList>
    </citation>
    <scope>NUCLEOTIDE SEQUENCE [LARGE SCALE GENOMIC DNA]</scope>
    <source>
        <strain evidence="5">DSM 19664 / LMG 22246 / CIP 109416 / KR-200</strain>
    </source>
</reference>
<dbReference type="HOGENOM" id="CLU_048756_0_2_0"/>
<organism evidence="4 5">
    <name type="scientific">Deinococcus peraridilitoris (strain DSM 19664 / LMG 22246 / CIP 109416 / KR-200)</name>
    <dbReference type="NCBI Taxonomy" id="937777"/>
    <lineage>
        <taxon>Bacteria</taxon>
        <taxon>Thermotogati</taxon>
        <taxon>Deinococcota</taxon>
        <taxon>Deinococci</taxon>
        <taxon>Deinococcales</taxon>
        <taxon>Deinococcaceae</taxon>
        <taxon>Deinococcus</taxon>
    </lineage>
</organism>
<proteinExistence type="inferred from homology"/>
<dbReference type="eggNOG" id="COG0384">
    <property type="taxonomic scope" value="Bacteria"/>
</dbReference>
<comment type="similarity">
    <text evidence="1">Belongs to the PhzF family.</text>
</comment>
<evidence type="ECO:0000256" key="2">
    <source>
        <dbReference type="ARBA" id="ARBA00023235"/>
    </source>
</evidence>
<dbReference type="KEGG" id="dpd:Deipe_2204"/>
<dbReference type="Gene3D" id="3.10.310.10">
    <property type="entry name" value="Diaminopimelate Epimerase, Chain A, domain 1"/>
    <property type="match status" value="2"/>
</dbReference>
<dbReference type="RefSeq" id="WP_015235992.1">
    <property type="nucleotide sequence ID" value="NC_019793.1"/>
</dbReference>
<dbReference type="AlphaFoldDB" id="L0A2M1"/>
<dbReference type="OrthoDB" id="9788221at2"/>
<dbReference type="GO" id="GO:0005737">
    <property type="term" value="C:cytoplasm"/>
    <property type="evidence" value="ECO:0007669"/>
    <property type="project" value="TreeGrafter"/>
</dbReference>
<dbReference type="InterPro" id="IPR003719">
    <property type="entry name" value="Phenazine_PhzF-like"/>
</dbReference>
<dbReference type="SUPFAM" id="SSF54506">
    <property type="entry name" value="Diaminopimelate epimerase-like"/>
    <property type="match status" value="1"/>
</dbReference>
<protein>
    <submittedName>
        <fullName evidence="4">Phenazine biosynthesis protein PhzF family</fullName>
    </submittedName>
</protein>
<keyword evidence="2" id="KW-0413">Isomerase</keyword>
<sequence length="296" mass="32005">MQNSPVQVSIVYAFTNRGTGGNPAGVVLDADQLTLTQKQQVAAQVGLSETAFVSRSTSADFKLEFFTPSRQIAHCGHATIATFSLLVQRGRLMSTTSSKETVDGRREILLDGDRVYMEQRAPQYTPLEQTTVTRAEVLQALNVRAEDLLMGHDPMVVNTGNSFLLVPFKADAIVRSIQADQQRLLTISDALDLVGIYPFSLEVSEPGRHAAARMFGPRYGIPEEAATGMAAGPLGAYLHDVLGLKATPLLIEQGGHMSPPSLSELEVRLQTDEGGVRSLMVGGWAREADVIQVEVN</sequence>
<evidence type="ECO:0000256" key="3">
    <source>
        <dbReference type="PIRSR" id="PIRSR016184-1"/>
    </source>
</evidence>
<dbReference type="EMBL" id="CP003382">
    <property type="protein sequence ID" value="AFZ67689.1"/>
    <property type="molecule type" value="Genomic_DNA"/>
</dbReference>
<dbReference type="Proteomes" id="UP000010467">
    <property type="component" value="Chromosome"/>
</dbReference>
<dbReference type="PATRIC" id="fig|937777.3.peg.2206"/>
<evidence type="ECO:0000256" key="1">
    <source>
        <dbReference type="ARBA" id="ARBA00008270"/>
    </source>
</evidence>
<dbReference type="PANTHER" id="PTHR13774">
    <property type="entry name" value="PHENAZINE BIOSYNTHESIS PROTEIN"/>
    <property type="match status" value="1"/>
</dbReference>
<keyword evidence="5" id="KW-1185">Reference proteome</keyword>
<dbReference type="NCBIfam" id="TIGR00654">
    <property type="entry name" value="PhzF_family"/>
    <property type="match status" value="1"/>
</dbReference>
<dbReference type="GO" id="GO:0016853">
    <property type="term" value="F:isomerase activity"/>
    <property type="evidence" value="ECO:0007669"/>
    <property type="project" value="UniProtKB-KW"/>
</dbReference>
<gene>
    <name evidence="4" type="ordered locus">Deipe_2204</name>
</gene>
<name>L0A2M1_DEIPD</name>
<evidence type="ECO:0000313" key="5">
    <source>
        <dbReference type="Proteomes" id="UP000010467"/>
    </source>
</evidence>
<dbReference type="PIRSF" id="PIRSF016184">
    <property type="entry name" value="PhzC_PhzF"/>
    <property type="match status" value="1"/>
</dbReference>